<evidence type="ECO:0000313" key="6">
    <source>
        <dbReference type="Proteomes" id="UP001320460"/>
    </source>
</evidence>
<keyword evidence="2" id="KW-0238">DNA-binding</keyword>
<dbReference type="SMART" id="SM00354">
    <property type="entry name" value="HTH_LACI"/>
    <property type="match status" value="1"/>
</dbReference>
<proteinExistence type="predicted"/>
<dbReference type="SUPFAM" id="SSF47413">
    <property type="entry name" value="lambda repressor-like DNA-binding domains"/>
    <property type="match status" value="1"/>
</dbReference>
<evidence type="ECO:0000256" key="3">
    <source>
        <dbReference type="ARBA" id="ARBA00023163"/>
    </source>
</evidence>
<protein>
    <submittedName>
        <fullName evidence="5">Lac repressor</fullName>
    </submittedName>
</protein>
<keyword evidence="3" id="KW-0804">Transcription</keyword>
<dbReference type="Gene3D" id="3.40.50.2300">
    <property type="match status" value="2"/>
</dbReference>
<feature type="domain" description="HTH lacI-type" evidence="4">
    <location>
        <begin position="7"/>
        <end position="61"/>
    </location>
</feature>
<evidence type="ECO:0000313" key="5">
    <source>
        <dbReference type="EMBL" id="BDD52700.1"/>
    </source>
</evidence>
<organism evidence="5 6">
    <name type="scientific">Phytobacter diazotrophicus</name>
    <dbReference type="NCBI Taxonomy" id="395631"/>
    <lineage>
        <taxon>Bacteria</taxon>
        <taxon>Pseudomonadati</taxon>
        <taxon>Pseudomonadota</taxon>
        <taxon>Gammaproteobacteria</taxon>
        <taxon>Enterobacterales</taxon>
        <taxon>Enterobacteriaceae</taxon>
        <taxon>Phytobacter</taxon>
    </lineage>
</organism>
<dbReference type="EMBL" id="AP025334">
    <property type="protein sequence ID" value="BDD52700.1"/>
    <property type="molecule type" value="Genomic_DNA"/>
</dbReference>
<name>A0ABN6LY02_9ENTR</name>
<sequence>MSAMKTITLYDVARLAGVSYQTVSRVINQGEHVSARTREKVLAAMAELHYIPNRGAQQLAGKRTKTLGLLTSDLALHAPSQIASAVKSRATQSGVNVIISMPEVQDTRGCTAALQDLLAQRVDGLLVNVPLDDEQAEALSALAGPVPVLFLDVSETAAVNSLIFDADQGARLGAAHLLEQGHQRIALLGGPQSSVSARARMSGWLAALAESGLSPCGCEYGDWSAASGYEKGHLLLAADTPPQAILVANDQMALGVIRVCAERGLTVPGQISVVGYDDTADSAWYSPPLTTIRQAFKIAGERSVEWLLARLAGDDIGIGQTRLPVTLVERASTSPVTSINVSGETLARRLNELAQLAAQLDRR</sequence>
<dbReference type="PANTHER" id="PTHR30146:SF153">
    <property type="entry name" value="LACTOSE OPERON REPRESSOR"/>
    <property type="match status" value="1"/>
</dbReference>
<dbReference type="Proteomes" id="UP001320460">
    <property type="component" value="Chromosome"/>
</dbReference>
<evidence type="ECO:0000256" key="1">
    <source>
        <dbReference type="ARBA" id="ARBA00023015"/>
    </source>
</evidence>
<evidence type="ECO:0000256" key="2">
    <source>
        <dbReference type="ARBA" id="ARBA00023125"/>
    </source>
</evidence>
<accession>A0ABN6LY02</accession>
<dbReference type="CDD" id="cd01392">
    <property type="entry name" value="HTH_LacI"/>
    <property type="match status" value="1"/>
</dbReference>
<keyword evidence="1" id="KW-0805">Transcription regulation</keyword>
<dbReference type="NCBIfam" id="NF007075">
    <property type="entry name" value="PRK09526.1"/>
    <property type="match status" value="1"/>
</dbReference>
<dbReference type="InterPro" id="IPR028082">
    <property type="entry name" value="Peripla_BP_I"/>
</dbReference>
<dbReference type="Pfam" id="PF13377">
    <property type="entry name" value="Peripla_BP_3"/>
    <property type="match status" value="1"/>
</dbReference>
<reference evidence="5 6" key="1">
    <citation type="submission" date="2021-12" db="EMBL/GenBank/DDBJ databases">
        <title>Complete genome sequence of Phytobacter diazotrophicus TA9734.</title>
        <authorList>
            <person name="Kubota H."/>
            <person name="Nakayama Y."/>
            <person name="Ariyoshi T."/>
        </authorList>
    </citation>
    <scope>NUCLEOTIDE SEQUENCE [LARGE SCALE GENOMIC DNA]</scope>
    <source>
        <strain evidence="5 6">TA9734</strain>
    </source>
</reference>
<dbReference type="PROSITE" id="PS00356">
    <property type="entry name" value="HTH_LACI_1"/>
    <property type="match status" value="1"/>
</dbReference>
<dbReference type="InterPro" id="IPR046335">
    <property type="entry name" value="LacI/GalR-like_sensor"/>
</dbReference>
<dbReference type="SUPFAM" id="SSF53822">
    <property type="entry name" value="Periplasmic binding protein-like I"/>
    <property type="match status" value="1"/>
</dbReference>
<dbReference type="PANTHER" id="PTHR30146">
    <property type="entry name" value="LACI-RELATED TRANSCRIPTIONAL REPRESSOR"/>
    <property type="match status" value="1"/>
</dbReference>
<dbReference type="Gene3D" id="1.10.260.40">
    <property type="entry name" value="lambda repressor-like DNA-binding domains"/>
    <property type="match status" value="1"/>
</dbReference>
<dbReference type="PRINTS" id="PR00036">
    <property type="entry name" value="HTHLACI"/>
</dbReference>
<dbReference type="CDD" id="cd01574">
    <property type="entry name" value="PBP1_LacI"/>
    <property type="match status" value="1"/>
</dbReference>
<keyword evidence="6" id="KW-1185">Reference proteome</keyword>
<gene>
    <name evidence="5" type="ORF">PDTA9734_41870</name>
</gene>
<dbReference type="InterPro" id="IPR000843">
    <property type="entry name" value="HTH_LacI"/>
</dbReference>
<evidence type="ECO:0000259" key="4">
    <source>
        <dbReference type="PROSITE" id="PS50932"/>
    </source>
</evidence>
<dbReference type="PROSITE" id="PS50932">
    <property type="entry name" value="HTH_LACI_2"/>
    <property type="match status" value="1"/>
</dbReference>
<dbReference type="Pfam" id="PF00356">
    <property type="entry name" value="LacI"/>
    <property type="match status" value="1"/>
</dbReference>
<dbReference type="InterPro" id="IPR010982">
    <property type="entry name" value="Lambda_DNA-bd_dom_sf"/>
</dbReference>